<keyword evidence="3" id="KW-1185">Reference proteome</keyword>
<dbReference type="STRING" id="58114.SAMN05216270_10512"/>
<dbReference type="AlphaFoldDB" id="A0A1G6VNJ5"/>
<gene>
    <name evidence="2" type="ORF">SAMN05216270_10512</name>
</gene>
<evidence type="ECO:0000313" key="3">
    <source>
        <dbReference type="Proteomes" id="UP000198949"/>
    </source>
</evidence>
<name>A0A1G6VNJ5_9ACTN</name>
<dbReference type="Proteomes" id="UP000198949">
    <property type="component" value="Unassembled WGS sequence"/>
</dbReference>
<evidence type="ECO:0000259" key="1">
    <source>
        <dbReference type="Pfam" id="PF07510"/>
    </source>
</evidence>
<dbReference type="EMBL" id="FNAD01000005">
    <property type="protein sequence ID" value="SDD54445.1"/>
    <property type="molecule type" value="Genomic_DNA"/>
</dbReference>
<reference evidence="3" key="1">
    <citation type="submission" date="2016-10" db="EMBL/GenBank/DDBJ databases">
        <authorList>
            <person name="Varghese N."/>
            <person name="Submissions S."/>
        </authorList>
    </citation>
    <scope>NUCLEOTIDE SEQUENCE [LARGE SCALE GENOMIC DNA]</scope>
    <source>
        <strain evidence="3">CGMCC 4.3516</strain>
    </source>
</reference>
<dbReference type="OrthoDB" id="5196645at2"/>
<dbReference type="InterPro" id="IPR011089">
    <property type="entry name" value="GmrSD_C"/>
</dbReference>
<sequence>MVPLAEAWDSGARGWDPGRREAYANDLGEGVALIAVTARSNRSKADQDPAEWMPPSASAACRYVYEWVSMKTRWGLSVDQVEADALEAIVAACPDAVVTAAAP</sequence>
<evidence type="ECO:0000313" key="2">
    <source>
        <dbReference type="EMBL" id="SDD54445.1"/>
    </source>
</evidence>
<proteinExistence type="predicted"/>
<dbReference type="PANTHER" id="PTHR24094:SF15">
    <property type="entry name" value="AMP-DEPENDENT SYNTHETASE_LIGASE DOMAIN-CONTAINING PROTEIN-RELATED"/>
    <property type="match status" value="1"/>
</dbReference>
<dbReference type="Pfam" id="PF07510">
    <property type="entry name" value="GmrSD_C"/>
    <property type="match status" value="1"/>
</dbReference>
<accession>A0A1G6VNJ5</accession>
<dbReference type="PANTHER" id="PTHR24094">
    <property type="entry name" value="SECRETED PROTEIN"/>
    <property type="match status" value="1"/>
</dbReference>
<protein>
    <recommendedName>
        <fullName evidence="1">GmrSD restriction endonucleases C-terminal domain-containing protein</fullName>
    </recommendedName>
</protein>
<feature type="domain" description="GmrSD restriction endonucleases C-terminal" evidence="1">
    <location>
        <begin position="2"/>
        <end position="86"/>
    </location>
</feature>
<organism evidence="2 3">
    <name type="scientific">Glycomyces harbinensis</name>
    <dbReference type="NCBI Taxonomy" id="58114"/>
    <lineage>
        <taxon>Bacteria</taxon>
        <taxon>Bacillati</taxon>
        <taxon>Actinomycetota</taxon>
        <taxon>Actinomycetes</taxon>
        <taxon>Glycomycetales</taxon>
        <taxon>Glycomycetaceae</taxon>
        <taxon>Glycomyces</taxon>
    </lineage>
</organism>